<proteinExistence type="predicted"/>
<organism evidence="1 2">
    <name type="scientific">Tanacetum coccineum</name>
    <dbReference type="NCBI Taxonomy" id="301880"/>
    <lineage>
        <taxon>Eukaryota</taxon>
        <taxon>Viridiplantae</taxon>
        <taxon>Streptophyta</taxon>
        <taxon>Embryophyta</taxon>
        <taxon>Tracheophyta</taxon>
        <taxon>Spermatophyta</taxon>
        <taxon>Magnoliopsida</taxon>
        <taxon>eudicotyledons</taxon>
        <taxon>Gunneridae</taxon>
        <taxon>Pentapetalae</taxon>
        <taxon>asterids</taxon>
        <taxon>campanulids</taxon>
        <taxon>Asterales</taxon>
        <taxon>Asteraceae</taxon>
        <taxon>Asteroideae</taxon>
        <taxon>Anthemideae</taxon>
        <taxon>Anthemidinae</taxon>
        <taxon>Tanacetum</taxon>
    </lineage>
</organism>
<accession>A0ABQ5FZV9</accession>
<evidence type="ECO:0000313" key="2">
    <source>
        <dbReference type="Proteomes" id="UP001151760"/>
    </source>
</evidence>
<gene>
    <name evidence="1" type="ORF">Tco_1019572</name>
</gene>
<name>A0ABQ5FZV9_9ASTR</name>
<reference evidence="1" key="1">
    <citation type="journal article" date="2022" name="Int. J. Mol. Sci.">
        <title>Draft Genome of Tanacetum Coccineum: Genomic Comparison of Closely Related Tanacetum-Family Plants.</title>
        <authorList>
            <person name="Yamashiro T."/>
            <person name="Shiraishi A."/>
            <person name="Nakayama K."/>
            <person name="Satake H."/>
        </authorList>
    </citation>
    <scope>NUCLEOTIDE SEQUENCE</scope>
</reference>
<dbReference type="EMBL" id="BQNB010017867">
    <property type="protein sequence ID" value="GJT68092.1"/>
    <property type="molecule type" value="Genomic_DNA"/>
</dbReference>
<sequence length="111" mass="12445">MKEGAAYLGKWSMLCFSFGTVVDGVILARKVTGEAHGEVSLARNDKAWEAMKYAKYPRIHMFIATSEIRMVAYARNLGCNDVASSPKDAIRWICQVDMTELRIHNEPYGVS</sequence>
<keyword evidence="2" id="KW-1185">Reference proteome</keyword>
<comment type="caution">
    <text evidence="1">The sequence shown here is derived from an EMBL/GenBank/DDBJ whole genome shotgun (WGS) entry which is preliminary data.</text>
</comment>
<evidence type="ECO:0000313" key="1">
    <source>
        <dbReference type="EMBL" id="GJT68092.1"/>
    </source>
</evidence>
<reference evidence="1" key="2">
    <citation type="submission" date="2022-01" db="EMBL/GenBank/DDBJ databases">
        <authorList>
            <person name="Yamashiro T."/>
            <person name="Shiraishi A."/>
            <person name="Satake H."/>
            <person name="Nakayama K."/>
        </authorList>
    </citation>
    <scope>NUCLEOTIDE SEQUENCE</scope>
</reference>
<protein>
    <submittedName>
        <fullName evidence="1">Uncharacterized protein</fullName>
    </submittedName>
</protein>
<dbReference type="Proteomes" id="UP001151760">
    <property type="component" value="Unassembled WGS sequence"/>
</dbReference>